<proteinExistence type="predicted"/>
<dbReference type="NCBIfam" id="NF033591">
    <property type="entry name" value="transpos_IS4_2"/>
    <property type="match status" value="1"/>
</dbReference>
<dbReference type="GO" id="GO:0006313">
    <property type="term" value="P:DNA transposition"/>
    <property type="evidence" value="ECO:0007669"/>
    <property type="project" value="InterPro"/>
</dbReference>
<protein>
    <submittedName>
        <fullName evidence="3">IS4 family transposase</fullName>
    </submittedName>
</protein>
<dbReference type="Pfam" id="PF01609">
    <property type="entry name" value="DDE_Tnp_1"/>
    <property type="match status" value="1"/>
</dbReference>
<dbReference type="GO" id="GO:0003677">
    <property type="term" value="F:DNA binding"/>
    <property type="evidence" value="ECO:0007669"/>
    <property type="project" value="InterPro"/>
</dbReference>
<evidence type="ECO:0000256" key="1">
    <source>
        <dbReference type="SAM" id="Phobius"/>
    </source>
</evidence>
<sequence>MSDNHRRYSAIKAGMLQFFEKAPTGRQAQYLKVLIAMVSGLVGARNAQLSAIASKVPSQAKRESQIKQFSRLIQNERVDHASFFAPFARALLASLAHITVVLAIDGSTVGQGCMALMVNVVYQGRALPLGYLVVRGKKGHLKEQCHLELIKQVQPLIPTHTKVVLVGDGEFDGQLFLSQLQGYGWHYVCRTAKNSWVWLGDVRTSFGGLALIPGSLVEINDTVFTKAEYGLITALGWWQKGYDEPIYLLTNFELGNEALWYYRQRFRIETFFSDSKSRGFRLERSHLSEPDRLGRLLLVACLAYLWLVYLGTVSIVEGWDKIIHRTDRCDLSLFSLGLALLDHFVNLSMPIPVAFIPFSLELI</sequence>
<dbReference type="InterPro" id="IPR012337">
    <property type="entry name" value="RNaseH-like_sf"/>
</dbReference>
<dbReference type="Proteomes" id="UP001431572">
    <property type="component" value="Chromosome 2"/>
</dbReference>
<dbReference type="Proteomes" id="UP000521676">
    <property type="component" value="Unassembled WGS sequence"/>
</dbReference>
<accession>A0A8T7MAZ2</accession>
<reference evidence="4" key="2">
    <citation type="journal article" date="2024" name="Nature">
        <title>Anoxygenic phototroph of the Chloroflexota uses a type I reaction centre.</title>
        <authorList>
            <person name="Tsuji J.M."/>
            <person name="Shaw N.A."/>
            <person name="Nagashima S."/>
            <person name="Venkiteswaran J.J."/>
            <person name="Schiff S.L."/>
            <person name="Watanabe T."/>
            <person name="Fukui M."/>
            <person name="Hanada S."/>
            <person name="Tank M."/>
            <person name="Neufeld J.D."/>
        </authorList>
    </citation>
    <scope>NUCLEOTIDE SEQUENCE</scope>
    <source>
        <strain evidence="4">L227-S17</strain>
    </source>
</reference>
<evidence type="ECO:0000313" key="6">
    <source>
        <dbReference type="Proteomes" id="UP001431572"/>
    </source>
</evidence>
<dbReference type="GO" id="GO:0004803">
    <property type="term" value="F:transposase activity"/>
    <property type="evidence" value="ECO:0007669"/>
    <property type="project" value="InterPro"/>
</dbReference>
<keyword evidence="6" id="KW-1185">Reference proteome</keyword>
<dbReference type="InterPro" id="IPR002559">
    <property type="entry name" value="Transposase_11"/>
</dbReference>
<dbReference type="RefSeq" id="WP_341470943.1">
    <property type="nucleotide sequence ID" value="NZ_CP128400.1"/>
</dbReference>
<keyword evidence="1" id="KW-0472">Membrane</keyword>
<dbReference type="SUPFAM" id="SSF53098">
    <property type="entry name" value="Ribonuclease H-like"/>
    <property type="match status" value="1"/>
</dbReference>
<dbReference type="EMBL" id="CP128400">
    <property type="protein sequence ID" value="WJW69048.1"/>
    <property type="molecule type" value="Genomic_DNA"/>
</dbReference>
<feature type="domain" description="Transposase IS4-like" evidence="2">
    <location>
        <begin position="107"/>
        <end position="306"/>
    </location>
</feature>
<reference evidence="3 5" key="1">
    <citation type="submission" date="2020-06" db="EMBL/GenBank/DDBJ databases">
        <title>Anoxygenic phototrophic Chloroflexota member uses a Type I reaction center.</title>
        <authorList>
            <person name="Tsuji J.M."/>
            <person name="Shaw N.A."/>
            <person name="Nagashima S."/>
            <person name="Venkiteswaran J."/>
            <person name="Schiff S.L."/>
            <person name="Hanada S."/>
            <person name="Tank M."/>
            <person name="Neufeld J.D."/>
        </authorList>
    </citation>
    <scope>NUCLEOTIDE SEQUENCE [LARGE SCALE GENOMIC DNA]</scope>
    <source>
        <strain evidence="3">L227-S17</strain>
    </source>
</reference>
<evidence type="ECO:0000313" key="5">
    <source>
        <dbReference type="Proteomes" id="UP000521676"/>
    </source>
</evidence>
<evidence type="ECO:0000313" key="3">
    <source>
        <dbReference type="EMBL" id="NWJ49201.1"/>
    </source>
</evidence>
<gene>
    <name evidence="3" type="ORF">HXX08_25370</name>
    <name evidence="4" type="ORF">OZ401_002640</name>
</gene>
<dbReference type="EMBL" id="JACATZ010000027">
    <property type="protein sequence ID" value="NWJ49201.1"/>
    <property type="molecule type" value="Genomic_DNA"/>
</dbReference>
<evidence type="ECO:0000259" key="2">
    <source>
        <dbReference type="Pfam" id="PF01609"/>
    </source>
</evidence>
<dbReference type="InterPro" id="IPR047658">
    <property type="entry name" value="IS4-like_transpos"/>
</dbReference>
<name>A0A8T7MAZ2_9CHLR</name>
<dbReference type="PANTHER" id="PTHR35404">
    <property type="entry name" value="TRANSPOSASE OF TN10"/>
    <property type="match status" value="1"/>
</dbReference>
<organism evidence="3 5">
    <name type="scientific">Candidatus Chlorohelix allophototropha</name>
    <dbReference type="NCBI Taxonomy" id="3003348"/>
    <lineage>
        <taxon>Bacteria</taxon>
        <taxon>Bacillati</taxon>
        <taxon>Chloroflexota</taxon>
        <taxon>Chloroflexia</taxon>
        <taxon>Candidatus Chloroheliales</taxon>
        <taxon>Candidatus Chloroheliaceae</taxon>
        <taxon>Candidatus Chlorohelix</taxon>
    </lineage>
</organism>
<keyword evidence="1" id="KW-1133">Transmembrane helix</keyword>
<dbReference type="AlphaFoldDB" id="A0A8T7MAZ2"/>
<evidence type="ECO:0000313" key="4">
    <source>
        <dbReference type="EMBL" id="WJW69048.1"/>
    </source>
</evidence>
<keyword evidence="1" id="KW-0812">Transmembrane</keyword>
<feature type="transmembrane region" description="Helical" evidence="1">
    <location>
        <begin position="296"/>
        <end position="316"/>
    </location>
</feature>
<feature type="transmembrane region" description="Helical" evidence="1">
    <location>
        <begin position="336"/>
        <end position="360"/>
    </location>
</feature>
<dbReference type="PANTHER" id="PTHR35404:SF8">
    <property type="entry name" value="TRANSPOSASE OF TN10"/>
    <property type="match status" value="1"/>
</dbReference>